<keyword evidence="2" id="KW-1185">Reference proteome</keyword>
<protein>
    <submittedName>
        <fullName evidence="1">Uncharacterized protein</fullName>
    </submittedName>
</protein>
<gene>
    <name evidence="1" type="ORF">CDAR_525881</name>
</gene>
<reference evidence="1 2" key="1">
    <citation type="submission" date="2021-06" db="EMBL/GenBank/DDBJ databases">
        <title>Caerostris darwini draft genome.</title>
        <authorList>
            <person name="Kono N."/>
            <person name="Arakawa K."/>
        </authorList>
    </citation>
    <scope>NUCLEOTIDE SEQUENCE [LARGE SCALE GENOMIC DNA]</scope>
</reference>
<evidence type="ECO:0000313" key="1">
    <source>
        <dbReference type="EMBL" id="GIY27973.1"/>
    </source>
</evidence>
<proteinExistence type="predicted"/>
<accession>A0AAV4S1D2</accession>
<name>A0AAV4S1D2_9ARAC</name>
<sequence length="104" mass="11920">MIFCNKLHLFFFLQELIPRCEQYVRAEILAYPIIRTEEDEILLSSACGLLLPFAIHPSSSSAAKQSGSHVERCFEIRADSHSEKLFPSQSQLPVTYGEVFEYYS</sequence>
<dbReference type="Proteomes" id="UP001054837">
    <property type="component" value="Unassembled WGS sequence"/>
</dbReference>
<evidence type="ECO:0000313" key="2">
    <source>
        <dbReference type="Proteomes" id="UP001054837"/>
    </source>
</evidence>
<comment type="caution">
    <text evidence="1">The sequence shown here is derived from an EMBL/GenBank/DDBJ whole genome shotgun (WGS) entry which is preliminary data.</text>
</comment>
<dbReference type="AlphaFoldDB" id="A0AAV4S1D2"/>
<organism evidence="1 2">
    <name type="scientific">Caerostris darwini</name>
    <dbReference type="NCBI Taxonomy" id="1538125"/>
    <lineage>
        <taxon>Eukaryota</taxon>
        <taxon>Metazoa</taxon>
        <taxon>Ecdysozoa</taxon>
        <taxon>Arthropoda</taxon>
        <taxon>Chelicerata</taxon>
        <taxon>Arachnida</taxon>
        <taxon>Araneae</taxon>
        <taxon>Araneomorphae</taxon>
        <taxon>Entelegynae</taxon>
        <taxon>Araneoidea</taxon>
        <taxon>Araneidae</taxon>
        <taxon>Caerostris</taxon>
    </lineage>
</organism>
<dbReference type="EMBL" id="BPLQ01007117">
    <property type="protein sequence ID" value="GIY27973.1"/>
    <property type="molecule type" value="Genomic_DNA"/>
</dbReference>